<name>A0A4Y2JHY7_ARAVE</name>
<feature type="non-terminal residue" evidence="1">
    <location>
        <position position="1"/>
    </location>
</feature>
<proteinExistence type="predicted"/>
<reference evidence="1 2" key="1">
    <citation type="journal article" date="2019" name="Sci. Rep.">
        <title>Orb-weaving spider Araneus ventricosus genome elucidates the spidroin gene catalogue.</title>
        <authorList>
            <person name="Kono N."/>
            <person name="Nakamura H."/>
            <person name="Ohtoshi R."/>
            <person name="Moran D.A.P."/>
            <person name="Shinohara A."/>
            <person name="Yoshida Y."/>
            <person name="Fujiwara M."/>
            <person name="Mori M."/>
            <person name="Tomita M."/>
            <person name="Arakawa K."/>
        </authorList>
    </citation>
    <scope>NUCLEOTIDE SEQUENCE [LARGE SCALE GENOMIC DNA]</scope>
</reference>
<evidence type="ECO:0000313" key="1">
    <source>
        <dbReference type="EMBL" id="GBM88726.1"/>
    </source>
</evidence>
<dbReference type="Proteomes" id="UP000499080">
    <property type="component" value="Unassembled WGS sequence"/>
</dbReference>
<accession>A0A4Y2JHY7</accession>
<dbReference type="AlphaFoldDB" id="A0A4Y2JHY7"/>
<dbReference type="EMBL" id="BGPR01190068">
    <property type="protein sequence ID" value="GBM88726.1"/>
    <property type="molecule type" value="Genomic_DNA"/>
</dbReference>
<keyword evidence="2" id="KW-1185">Reference proteome</keyword>
<organism evidence="1 2">
    <name type="scientific">Araneus ventricosus</name>
    <name type="common">Orbweaver spider</name>
    <name type="synonym">Epeira ventricosa</name>
    <dbReference type="NCBI Taxonomy" id="182803"/>
    <lineage>
        <taxon>Eukaryota</taxon>
        <taxon>Metazoa</taxon>
        <taxon>Ecdysozoa</taxon>
        <taxon>Arthropoda</taxon>
        <taxon>Chelicerata</taxon>
        <taxon>Arachnida</taxon>
        <taxon>Araneae</taxon>
        <taxon>Araneomorphae</taxon>
        <taxon>Entelegynae</taxon>
        <taxon>Araneoidea</taxon>
        <taxon>Araneidae</taxon>
        <taxon>Araneus</taxon>
    </lineage>
</organism>
<evidence type="ECO:0000313" key="2">
    <source>
        <dbReference type="Proteomes" id="UP000499080"/>
    </source>
</evidence>
<sequence length="86" mass="9437">NTCYFVMDLVNLNHGHMSRTILELAPPLQTSAKLQQANVLPLTSDLRATGLHAAESGFECGALRLQSRDLTTSPVRPMVGKFRELS</sequence>
<gene>
    <name evidence="1" type="ORF">AVEN_107518_1</name>
</gene>
<comment type="caution">
    <text evidence="1">The sequence shown here is derived from an EMBL/GenBank/DDBJ whole genome shotgun (WGS) entry which is preliminary data.</text>
</comment>
<protein>
    <submittedName>
        <fullName evidence="1">Uncharacterized protein</fullName>
    </submittedName>
</protein>